<dbReference type="InterPro" id="IPR011992">
    <property type="entry name" value="EF-hand-dom_pair"/>
</dbReference>
<evidence type="ECO:0000313" key="2">
    <source>
        <dbReference type="EMBL" id="CAD9542801.1"/>
    </source>
</evidence>
<dbReference type="PROSITE" id="PS50222">
    <property type="entry name" value="EF_HAND_2"/>
    <property type="match status" value="1"/>
</dbReference>
<reference evidence="2" key="1">
    <citation type="submission" date="2021-01" db="EMBL/GenBank/DDBJ databases">
        <authorList>
            <person name="Corre E."/>
            <person name="Pelletier E."/>
            <person name="Niang G."/>
            <person name="Scheremetjew M."/>
            <person name="Finn R."/>
            <person name="Kale V."/>
            <person name="Holt S."/>
            <person name="Cochrane G."/>
            <person name="Meng A."/>
            <person name="Brown T."/>
            <person name="Cohen L."/>
        </authorList>
    </citation>
    <scope>NUCLEOTIDE SEQUENCE</scope>
    <source>
        <strain evidence="2">CCMP2222</strain>
    </source>
</reference>
<accession>A0A7S2JB72</accession>
<dbReference type="InterPro" id="IPR002048">
    <property type="entry name" value="EF_hand_dom"/>
</dbReference>
<protein>
    <recommendedName>
        <fullName evidence="1">EF-hand domain-containing protein</fullName>
    </recommendedName>
</protein>
<evidence type="ECO:0000259" key="1">
    <source>
        <dbReference type="PROSITE" id="PS50222"/>
    </source>
</evidence>
<dbReference type="Gene3D" id="1.10.238.10">
    <property type="entry name" value="EF-hand"/>
    <property type="match status" value="2"/>
</dbReference>
<gene>
    <name evidence="2" type="ORF">AAND1436_LOCUS48639</name>
</gene>
<dbReference type="SUPFAM" id="SSF47473">
    <property type="entry name" value="EF-hand"/>
    <property type="match status" value="1"/>
</dbReference>
<dbReference type="GO" id="GO:0005509">
    <property type="term" value="F:calcium ion binding"/>
    <property type="evidence" value="ECO:0007669"/>
    <property type="project" value="InterPro"/>
</dbReference>
<proteinExistence type="predicted"/>
<feature type="domain" description="EF-hand" evidence="1">
    <location>
        <begin position="49"/>
        <end position="84"/>
    </location>
</feature>
<dbReference type="EMBL" id="HBGQ01101735">
    <property type="protein sequence ID" value="CAD9542801.1"/>
    <property type="molecule type" value="Transcribed_RNA"/>
</dbReference>
<organism evidence="2">
    <name type="scientific">Alexandrium andersonii</name>
    <dbReference type="NCBI Taxonomy" id="327968"/>
    <lineage>
        <taxon>Eukaryota</taxon>
        <taxon>Sar</taxon>
        <taxon>Alveolata</taxon>
        <taxon>Dinophyceae</taxon>
        <taxon>Gonyaulacales</taxon>
        <taxon>Pyrocystaceae</taxon>
        <taxon>Alexandrium</taxon>
    </lineage>
</organism>
<name>A0A7S2JB72_9DINO</name>
<sequence>MTSVMQGASKRTSVSHEGTLGLWDLVRLTAQCRAEIRLKVRQTFGLSEREIAELGRVFRRYDAQDTGIITGDNLIQILKEHQGMEQTSALERLEVVVGNLGAVMYGQVSFKDLLRAVRLLRDYTDWDDFRKRRRAFADLHLTDDEIEGFREVFQRFGTTTPGLVLFAEFKDMLSRVVPESSASDDMELARIVKLAVPDGTQAVLHGLDFPDFVRVMMTLQDKNWCEINGNASKIARDIKSGHYTSRRTLFN</sequence>
<dbReference type="AlphaFoldDB" id="A0A7S2JB72"/>